<evidence type="ECO:0000256" key="10">
    <source>
        <dbReference type="ARBA" id="ARBA00029993"/>
    </source>
</evidence>
<keyword evidence="7 12" id="KW-0808">Transferase</keyword>
<comment type="caution">
    <text evidence="14">The sequence shown here is derived from an EMBL/GenBank/DDBJ whole genome shotgun (WGS) entry which is preliminary data.</text>
</comment>
<dbReference type="InterPro" id="IPR050073">
    <property type="entry name" value="2-IPM_HCS-like"/>
</dbReference>
<dbReference type="FunFam" id="3.20.20.70:FF:000010">
    <property type="entry name" value="2-isopropylmalate synthase"/>
    <property type="match status" value="1"/>
</dbReference>
<dbReference type="CDD" id="cd07940">
    <property type="entry name" value="DRE_TIM_IPMS"/>
    <property type="match status" value="1"/>
</dbReference>
<dbReference type="InterPro" id="IPR002034">
    <property type="entry name" value="AIPM/Hcit_synth_CS"/>
</dbReference>
<comment type="function">
    <text evidence="11">Catalyzes the condensation of the acetyl group of acetyl-CoA with 3-methyl-2-oxobutanoate (2-ketoisovalerate) to form 3-carboxy-3-hydroxy-4-methylpentanoate (2-isopropylmalate).</text>
</comment>
<evidence type="ECO:0000256" key="8">
    <source>
        <dbReference type="ARBA" id="ARBA00023211"/>
    </source>
</evidence>
<evidence type="ECO:0000256" key="9">
    <source>
        <dbReference type="ARBA" id="ARBA00023304"/>
    </source>
</evidence>
<dbReference type="RefSeq" id="WP_125250938.1">
    <property type="nucleotide sequence ID" value="NZ_AQHF01000020.1"/>
</dbReference>
<protein>
    <recommendedName>
        <fullName evidence="4">2-isopropylmalate synthase</fullName>
        <ecNumber evidence="4">2.3.3.13</ecNumber>
    </recommendedName>
    <alternativeName>
        <fullName evidence="10">Alpha-IPM synthase</fullName>
    </alternativeName>
</protein>
<comment type="pathway">
    <text evidence="2">Amino-acid biosynthesis; L-leucine biosynthesis; L-leucine from 3-methyl-2-oxobutanoate: step 1/4.</text>
</comment>
<dbReference type="InterPro" id="IPR054691">
    <property type="entry name" value="LeuA/HCS_post-cat"/>
</dbReference>
<evidence type="ECO:0000256" key="1">
    <source>
        <dbReference type="ARBA" id="ARBA00000064"/>
    </source>
</evidence>
<dbReference type="InterPro" id="IPR000891">
    <property type="entry name" value="PYR_CT"/>
</dbReference>
<feature type="domain" description="Pyruvate carboxyltransferase" evidence="13">
    <location>
        <begin position="7"/>
        <end position="269"/>
    </location>
</feature>
<keyword evidence="6" id="KW-0028">Amino-acid biosynthesis</keyword>
<accession>A0A8I0MU94</accession>
<dbReference type="GO" id="GO:0003852">
    <property type="term" value="F:2-isopropylmalate synthase activity"/>
    <property type="evidence" value="ECO:0007669"/>
    <property type="project" value="UniProtKB-EC"/>
</dbReference>
<dbReference type="Gene3D" id="1.10.238.260">
    <property type="match status" value="1"/>
</dbReference>
<gene>
    <name evidence="14" type="ORF">PPEP_a0327</name>
</gene>
<evidence type="ECO:0000256" key="7">
    <source>
        <dbReference type="ARBA" id="ARBA00022679"/>
    </source>
</evidence>
<dbReference type="NCBIfam" id="NF002086">
    <property type="entry name" value="PRK00915.1-3"/>
    <property type="match status" value="1"/>
</dbReference>
<evidence type="ECO:0000256" key="3">
    <source>
        <dbReference type="ARBA" id="ARBA00009396"/>
    </source>
</evidence>
<dbReference type="EC" id="2.3.3.13" evidence="4"/>
<dbReference type="PROSITE" id="PS50991">
    <property type="entry name" value="PYR_CT"/>
    <property type="match status" value="1"/>
</dbReference>
<dbReference type="PANTHER" id="PTHR10277">
    <property type="entry name" value="HOMOCITRATE SYNTHASE-RELATED"/>
    <property type="match status" value="1"/>
</dbReference>
<dbReference type="GO" id="GO:0009098">
    <property type="term" value="P:L-leucine biosynthetic process"/>
    <property type="evidence" value="ECO:0007669"/>
    <property type="project" value="UniProtKB-KW"/>
</dbReference>
<dbReference type="InterPro" id="IPR013785">
    <property type="entry name" value="Aldolase_TIM"/>
</dbReference>
<dbReference type="FunFam" id="1.10.238.260:FF:000001">
    <property type="entry name" value="2-isopropylmalate synthase"/>
    <property type="match status" value="1"/>
</dbReference>
<sequence>MKSNNRVRIFDTTLRDGEQALRRSLSKDEKLQLAKAIAKLNVDVMEVGFPASSPGDFASVELIAKEIQGPTICALARAVPEDVIACGEALKPAQHKRIHIFIATSPIHLEKKLNINLQAATDKAVEAISIAKEYTDDIEFGCEDATRTPPEDLCYIIEKAIAAGATTVNLADTVGYTTPKEFHQLLSHIKANVSNIDQAILSVHCHNDLGLAVANSAESLLAGVRQIECTVNGIGERAGNCALEEITMLLSARKDLFGLYTNIKTELIKPTSELVSSVARMPVQLNKAVVGGNAFAHSSGIHQDGVIKSSITYEIFHPEQVGISKNELYFTARSGRKAIAHFLTQTGCPCEDQEINNIYNQFLQLADKKGQVYWYDLTSLYYKNKVNLCDKRYSLVSAITKCASERAISVNLVLQNNQKLQSFESDSTNLIEALQNLKITNEAIIIRDLSLEFAPENFIYNAKLSITLNNKPIYGEGYDEDPNIAIIKSYISILNIINMLNQIREHQHSLQSA</sequence>
<dbReference type="EMBL" id="AQHF01000020">
    <property type="protein sequence ID" value="MBE0345446.1"/>
    <property type="molecule type" value="Genomic_DNA"/>
</dbReference>
<dbReference type="PROSITE" id="PS00816">
    <property type="entry name" value="AIPM_HOMOCIT_SYNTH_2"/>
    <property type="match status" value="1"/>
</dbReference>
<dbReference type="GO" id="GO:0005829">
    <property type="term" value="C:cytosol"/>
    <property type="evidence" value="ECO:0007669"/>
    <property type="project" value="TreeGrafter"/>
</dbReference>
<dbReference type="Gene3D" id="3.20.20.70">
    <property type="entry name" value="Aldolase class I"/>
    <property type="match status" value="1"/>
</dbReference>
<dbReference type="PROSITE" id="PS00815">
    <property type="entry name" value="AIPM_HOMOCIT_SYNTH_1"/>
    <property type="match status" value="1"/>
</dbReference>
<dbReference type="Pfam" id="PF00682">
    <property type="entry name" value="HMGL-like"/>
    <property type="match status" value="1"/>
</dbReference>
<keyword evidence="9" id="KW-0100">Branched-chain amino acid biosynthesis</keyword>
<keyword evidence="15" id="KW-1185">Reference proteome</keyword>
<dbReference type="PANTHER" id="PTHR10277:SF9">
    <property type="entry name" value="2-ISOPROPYLMALATE SYNTHASE 1, CHLOROPLASTIC-RELATED"/>
    <property type="match status" value="1"/>
</dbReference>
<evidence type="ECO:0000256" key="2">
    <source>
        <dbReference type="ARBA" id="ARBA00004689"/>
    </source>
</evidence>
<evidence type="ECO:0000259" key="13">
    <source>
        <dbReference type="PROSITE" id="PS50991"/>
    </source>
</evidence>
<keyword evidence="8" id="KW-0464">Manganese</keyword>
<name>A0A8I0MU94_9GAMM</name>
<evidence type="ECO:0000313" key="15">
    <source>
        <dbReference type="Proteomes" id="UP000660708"/>
    </source>
</evidence>
<dbReference type="AlphaFoldDB" id="A0A8I0MU94"/>
<evidence type="ECO:0000256" key="6">
    <source>
        <dbReference type="ARBA" id="ARBA00022605"/>
    </source>
</evidence>
<evidence type="ECO:0000313" key="14">
    <source>
        <dbReference type="EMBL" id="MBE0345446.1"/>
    </source>
</evidence>
<dbReference type="SUPFAM" id="SSF51569">
    <property type="entry name" value="Aldolase"/>
    <property type="match status" value="1"/>
</dbReference>
<dbReference type="Proteomes" id="UP000660708">
    <property type="component" value="Unassembled WGS sequence"/>
</dbReference>
<dbReference type="Pfam" id="PF22617">
    <property type="entry name" value="HCS_D2"/>
    <property type="match status" value="1"/>
</dbReference>
<reference evidence="14 15" key="1">
    <citation type="submission" date="2015-06" db="EMBL/GenBank/DDBJ databases">
        <title>Genome sequence of Pseudoalteromonas peptidolytica.</title>
        <authorList>
            <person name="Xie B.-B."/>
            <person name="Rong J.-C."/>
            <person name="Qin Q.-L."/>
            <person name="Zhang Y.-Z."/>
        </authorList>
    </citation>
    <scope>NUCLEOTIDE SEQUENCE [LARGE SCALE GENOMIC DNA]</scope>
    <source>
        <strain evidence="14 15">F12-50-A1</strain>
    </source>
</reference>
<organism evidence="14 15">
    <name type="scientific">Pseudoalteromonas peptidolytica F12-50-A1</name>
    <dbReference type="NCBI Taxonomy" id="1315280"/>
    <lineage>
        <taxon>Bacteria</taxon>
        <taxon>Pseudomonadati</taxon>
        <taxon>Pseudomonadota</taxon>
        <taxon>Gammaproteobacteria</taxon>
        <taxon>Alteromonadales</taxon>
        <taxon>Pseudoalteromonadaceae</taxon>
        <taxon>Pseudoalteromonas</taxon>
    </lineage>
</organism>
<comment type="similarity">
    <text evidence="3">Belongs to the alpha-IPM synthase/homocitrate synthase family. LeuA type 1 subfamily.</text>
</comment>
<evidence type="ECO:0000256" key="12">
    <source>
        <dbReference type="RuleBase" id="RU003523"/>
    </source>
</evidence>
<proteinExistence type="inferred from homology"/>
<evidence type="ECO:0000256" key="4">
    <source>
        <dbReference type="ARBA" id="ARBA00012973"/>
    </source>
</evidence>
<keyword evidence="5" id="KW-0432">Leucine biosynthesis</keyword>
<evidence type="ECO:0000256" key="11">
    <source>
        <dbReference type="ARBA" id="ARBA00037629"/>
    </source>
</evidence>
<evidence type="ECO:0000256" key="5">
    <source>
        <dbReference type="ARBA" id="ARBA00022430"/>
    </source>
</evidence>
<comment type="catalytic activity">
    <reaction evidence="1">
        <text>3-methyl-2-oxobutanoate + acetyl-CoA + H2O = (2S)-2-isopropylmalate + CoA + H(+)</text>
        <dbReference type="Rhea" id="RHEA:21524"/>
        <dbReference type="ChEBI" id="CHEBI:1178"/>
        <dbReference type="ChEBI" id="CHEBI:11851"/>
        <dbReference type="ChEBI" id="CHEBI:15377"/>
        <dbReference type="ChEBI" id="CHEBI:15378"/>
        <dbReference type="ChEBI" id="CHEBI:57287"/>
        <dbReference type="ChEBI" id="CHEBI:57288"/>
        <dbReference type="EC" id="2.3.3.13"/>
    </reaction>
</comment>